<evidence type="ECO:0000256" key="1">
    <source>
        <dbReference type="SAM" id="MobiDB-lite"/>
    </source>
</evidence>
<feature type="region of interest" description="Disordered" evidence="1">
    <location>
        <begin position="64"/>
        <end position="91"/>
    </location>
</feature>
<gene>
    <name evidence="2" type="ORF">EVAR_95246_1</name>
</gene>
<feature type="compositionally biased region" description="Polar residues" evidence="1">
    <location>
        <begin position="66"/>
        <end position="75"/>
    </location>
</feature>
<protein>
    <submittedName>
        <fullName evidence="2">Uncharacterized protein</fullName>
    </submittedName>
</protein>
<dbReference type="EMBL" id="BGZK01000184">
    <property type="protein sequence ID" value="GBP26735.1"/>
    <property type="molecule type" value="Genomic_DNA"/>
</dbReference>
<evidence type="ECO:0000313" key="2">
    <source>
        <dbReference type="EMBL" id="GBP26735.1"/>
    </source>
</evidence>
<accession>A0A4C1UJY1</accession>
<proteinExistence type="predicted"/>
<organism evidence="2 3">
    <name type="scientific">Eumeta variegata</name>
    <name type="common">Bagworm moth</name>
    <name type="synonym">Eumeta japonica</name>
    <dbReference type="NCBI Taxonomy" id="151549"/>
    <lineage>
        <taxon>Eukaryota</taxon>
        <taxon>Metazoa</taxon>
        <taxon>Ecdysozoa</taxon>
        <taxon>Arthropoda</taxon>
        <taxon>Hexapoda</taxon>
        <taxon>Insecta</taxon>
        <taxon>Pterygota</taxon>
        <taxon>Neoptera</taxon>
        <taxon>Endopterygota</taxon>
        <taxon>Lepidoptera</taxon>
        <taxon>Glossata</taxon>
        <taxon>Ditrysia</taxon>
        <taxon>Tineoidea</taxon>
        <taxon>Psychidae</taxon>
        <taxon>Oiketicinae</taxon>
        <taxon>Eumeta</taxon>
    </lineage>
</organism>
<sequence>MEINDMNGFEKLFITLSIVYAIEHAQRLRLFAKATGEVSEILQGRRRLKMLNVRCDLEAKVDCEVSQPNGDNSTPDELRPAPYKIREDEPA</sequence>
<evidence type="ECO:0000313" key="3">
    <source>
        <dbReference type="Proteomes" id="UP000299102"/>
    </source>
</evidence>
<keyword evidence="3" id="KW-1185">Reference proteome</keyword>
<comment type="caution">
    <text evidence="2">The sequence shown here is derived from an EMBL/GenBank/DDBJ whole genome shotgun (WGS) entry which is preliminary data.</text>
</comment>
<reference evidence="2 3" key="1">
    <citation type="journal article" date="2019" name="Commun. Biol.">
        <title>The bagworm genome reveals a unique fibroin gene that provides high tensile strength.</title>
        <authorList>
            <person name="Kono N."/>
            <person name="Nakamura H."/>
            <person name="Ohtoshi R."/>
            <person name="Tomita M."/>
            <person name="Numata K."/>
            <person name="Arakawa K."/>
        </authorList>
    </citation>
    <scope>NUCLEOTIDE SEQUENCE [LARGE SCALE GENOMIC DNA]</scope>
</reference>
<name>A0A4C1UJY1_EUMVA</name>
<feature type="compositionally biased region" description="Basic and acidic residues" evidence="1">
    <location>
        <begin position="76"/>
        <end position="91"/>
    </location>
</feature>
<dbReference type="Proteomes" id="UP000299102">
    <property type="component" value="Unassembled WGS sequence"/>
</dbReference>
<dbReference type="AlphaFoldDB" id="A0A4C1UJY1"/>